<dbReference type="Pfam" id="PF00443">
    <property type="entry name" value="UCH"/>
    <property type="match status" value="1"/>
</dbReference>
<protein>
    <recommendedName>
        <fullName evidence="1">USP domain-containing protein</fullName>
    </recommendedName>
</protein>
<reference evidence="2 3" key="1">
    <citation type="submission" date="2023-05" db="EMBL/GenBank/DDBJ databases">
        <title>B98-5 Cell Line De Novo Hybrid Assembly: An Optical Mapping Approach.</title>
        <authorList>
            <person name="Kananen K."/>
            <person name="Auerbach J.A."/>
            <person name="Kautto E."/>
            <person name="Blachly J.S."/>
        </authorList>
    </citation>
    <scope>NUCLEOTIDE SEQUENCE [LARGE SCALE GENOMIC DNA]</scope>
    <source>
        <strain evidence="2">B95-8</strain>
        <tissue evidence="2">Cell line</tissue>
    </source>
</reference>
<evidence type="ECO:0000259" key="1">
    <source>
        <dbReference type="PROSITE" id="PS50235"/>
    </source>
</evidence>
<dbReference type="CDD" id="cd02257">
    <property type="entry name" value="Peptidase_C19"/>
    <property type="match status" value="1"/>
</dbReference>
<accession>A0ABQ9WLE8</accession>
<dbReference type="InterPro" id="IPR028889">
    <property type="entry name" value="USP"/>
</dbReference>
<dbReference type="InterPro" id="IPR038765">
    <property type="entry name" value="Papain-like_cys_pep_sf"/>
</dbReference>
<evidence type="ECO:0000313" key="2">
    <source>
        <dbReference type="EMBL" id="KAK2121102.1"/>
    </source>
</evidence>
<dbReference type="Proteomes" id="UP001266305">
    <property type="component" value="Unassembled WGS sequence"/>
</dbReference>
<feature type="domain" description="USP" evidence="1">
    <location>
        <begin position="1"/>
        <end position="215"/>
    </location>
</feature>
<gene>
    <name evidence="2" type="ORF">P7K49_002488</name>
</gene>
<dbReference type="InterPro" id="IPR001394">
    <property type="entry name" value="Peptidase_C19_UCH"/>
</dbReference>
<name>A0ABQ9WLE8_SAGOE</name>
<sequence length="215" mass="24184">MEKAWLDLAYGVVSISPLCCYLLQMGRLQALYVIWVKDSLIYLDSAMESRRNSSMLTLLLSFQCGLKAAEDIGKESLLQVTFEILPVDHTRPGIKGDMKRTRRKAETLSCKVWEGRLEADPFASDPENPPHAILHQEFTDEKDLPLPVLPPEPGFHPGQYELFTVIAHVGMVDSSHYCAYIWNAVDGKWFCFNDSNIASVRNIIHNGLLPGIGHL</sequence>
<evidence type="ECO:0000313" key="3">
    <source>
        <dbReference type="Proteomes" id="UP001266305"/>
    </source>
</evidence>
<proteinExistence type="predicted"/>
<dbReference type="PROSITE" id="PS50235">
    <property type="entry name" value="USP_3"/>
    <property type="match status" value="1"/>
</dbReference>
<keyword evidence="3" id="KW-1185">Reference proteome</keyword>
<dbReference type="EMBL" id="JASSZA010000001">
    <property type="protein sequence ID" value="KAK2121102.1"/>
    <property type="molecule type" value="Genomic_DNA"/>
</dbReference>
<comment type="caution">
    <text evidence="2">The sequence shown here is derived from an EMBL/GenBank/DDBJ whole genome shotgun (WGS) entry which is preliminary data.</text>
</comment>
<dbReference type="SUPFAM" id="SSF54001">
    <property type="entry name" value="Cysteine proteinases"/>
    <property type="match status" value="1"/>
</dbReference>
<organism evidence="2 3">
    <name type="scientific">Saguinus oedipus</name>
    <name type="common">Cotton-top tamarin</name>
    <name type="synonym">Oedipomidas oedipus</name>
    <dbReference type="NCBI Taxonomy" id="9490"/>
    <lineage>
        <taxon>Eukaryota</taxon>
        <taxon>Metazoa</taxon>
        <taxon>Chordata</taxon>
        <taxon>Craniata</taxon>
        <taxon>Vertebrata</taxon>
        <taxon>Euteleostomi</taxon>
        <taxon>Mammalia</taxon>
        <taxon>Eutheria</taxon>
        <taxon>Euarchontoglires</taxon>
        <taxon>Primates</taxon>
        <taxon>Haplorrhini</taxon>
        <taxon>Platyrrhini</taxon>
        <taxon>Cebidae</taxon>
        <taxon>Callitrichinae</taxon>
        <taxon>Saguinus</taxon>
    </lineage>
</organism>
<dbReference type="Gene3D" id="3.90.70.10">
    <property type="entry name" value="Cysteine proteinases"/>
    <property type="match status" value="1"/>
</dbReference>